<accession>A0A2A2AAR4</accession>
<feature type="signal peptide" evidence="2">
    <location>
        <begin position="1"/>
        <end position="30"/>
    </location>
</feature>
<dbReference type="Proteomes" id="UP000217999">
    <property type="component" value="Unassembled WGS sequence"/>
</dbReference>
<dbReference type="RefSeq" id="WP_095541654.1">
    <property type="nucleotide sequence ID" value="NZ_NSJC01000002.1"/>
</dbReference>
<dbReference type="PIRSF" id="PIRSF017082">
    <property type="entry name" value="YflP"/>
    <property type="match status" value="1"/>
</dbReference>
<comment type="similarity">
    <text evidence="1">Belongs to the UPF0065 (bug) family.</text>
</comment>
<keyword evidence="2" id="KW-0732">Signal</keyword>
<protein>
    <submittedName>
        <fullName evidence="4">ABC transporter substrate-binding protein</fullName>
    </submittedName>
</protein>
<dbReference type="Gene3D" id="3.40.190.10">
    <property type="entry name" value="Periplasmic binding protein-like II"/>
    <property type="match status" value="1"/>
</dbReference>
<evidence type="ECO:0000313" key="5">
    <source>
        <dbReference type="Proteomes" id="UP000217780"/>
    </source>
</evidence>
<dbReference type="EMBL" id="NTBI01000003">
    <property type="protein sequence ID" value="PAX17560.1"/>
    <property type="molecule type" value="Genomic_DNA"/>
</dbReference>
<dbReference type="SUPFAM" id="SSF53850">
    <property type="entry name" value="Periplasmic binding protein-like II"/>
    <property type="match status" value="1"/>
</dbReference>
<dbReference type="InterPro" id="IPR005064">
    <property type="entry name" value="BUG"/>
</dbReference>
<evidence type="ECO:0000313" key="4">
    <source>
        <dbReference type="EMBL" id="PAX17560.1"/>
    </source>
</evidence>
<sequence>MTLSRRCFTRQLASALACCTLSLGAGQAMAEQTEYPEQPIELLVPFAAGGTTDIIARAIAEPLGKELGQPVLVVNIDGEGGIAGAQQIARSAADGYRLGIATVSSMASNPAIHPDVGYHPLNDFSPIIHIASTPNLLSVHSSFPAKSYAEFVKAVQAKPDGYRYASSGTGGIGHLQMELLQSLSGLAMQHAAYGGAGPALNSVVTGEVPILFDNLPSSLFSVTSGKLRPIAIAAPERIAALPQVPTFKELGLEPANRMAYYGIVGPKDLPRPIVYKIHAATAKVLGMANVRQRIEDTGAQVISGSPEEFAAQIKAEYEVYEELVKQRKLTLE</sequence>
<accession>A0A2A2T7B2</accession>
<dbReference type="AlphaFoldDB" id="A0A2A2T7B2"/>
<evidence type="ECO:0000256" key="1">
    <source>
        <dbReference type="ARBA" id="ARBA00006987"/>
    </source>
</evidence>
<evidence type="ECO:0000313" key="6">
    <source>
        <dbReference type="Proteomes" id="UP000217999"/>
    </source>
</evidence>
<dbReference type="Pfam" id="PF03401">
    <property type="entry name" value="TctC"/>
    <property type="match status" value="1"/>
</dbReference>
<reference evidence="5 6" key="1">
    <citation type="submission" date="2017-08" db="EMBL/GenBank/DDBJ databases">
        <title>WGS of Clinical strains of the CDC Group NO-1 linked to zoonotic infections in humans.</title>
        <authorList>
            <person name="Bernier A.-M."/>
            <person name="Bernard K."/>
        </authorList>
    </citation>
    <scope>NUCLEOTIDE SEQUENCE [LARGE SCALE GENOMIC DNA]</scope>
    <source>
        <strain evidence="3 6">NML03-0146</strain>
        <strain evidence="4 5">NML91-0035</strain>
    </source>
</reference>
<dbReference type="EMBL" id="NSJF01000003">
    <property type="protein sequence ID" value="PAT34906.1"/>
    <property type="molecule type" value="Genomic_DNA"/>
</dbReference>
<dbReference type="InterPro" id="IPR006311">
    <property type="entry name" value="TAT_signal"/>
</dbReference>
<proteinExistence type="inferred from homology"/>
<organism evidence="4 5">
    <name type="scientific">Vandammella animalimorsus</name>
    <dbReference type="NCBI Taxonomy" id="2029117"/>
    <lineage>
        <taxon>Bacteria</taxon>
        <taxon>Pseudomonadati</taxon>
        <taxon>Pseudomonadota</taxon>
        <taxon>Betaproteobacteria</taxon>
        <taxon>Burkholderiales</taxon>
        <taxon>Comamonadaceae</taxon>
        <taxon>Vandammella</taxon>
    </lineage>
</organism>
<evidence type="ECO:0000313" key="3">
    <source>
        <dbReference type="EMBL" id="PAT34906.1"/>
    </source>
</evidence>
<comment type="caution">
    <text evidence="4">The sequence shown here is derived from an EMBL/GenBank/DDBJ whole genome shotgun (WGS) entry which is preliminary data.</text>
</comment>
<dbReference type="Proteomes" id="UP000217780">
    <property type="component" value="Unassembled WGS sequence"/>
</dbReference>
<dbReference type="PROSITE" id="PS51318">
    <property type="entry name" value="TAT"/>
    <property type="match status" value="1"/>
</dbReference>
<dbReference type="GeneID" id="93874216"/>
<dbReference type="PANTHER" id="PTHR42928:SF5">
    <property type="entry name" value="BLR1237 PROTEIN"/>
    <property type="match status" value="1"/>
</dbReference>
<feature type="chain" id="PRO_5036315168" evidence="2">
    <location>
        <begin position="31"/>
        <end position="332"/>
    </location>
</feature>
<dbReference type="PANTHER" id="PTHR42928">
    <property type="entry name" value="TRICARBOXYLATE-BINDING PROTEIN"/>
    <property type="match status" value="1"/>
</dbReference>
<name>A0A2A2T7B2_9BURK</name>
<gene>
    <name evidence="3" type="ORF">CK620_08245</name>
    <name evidence="4" type="ORF">CLI92_05330</name>
</gene>
<dbReference type="InterPro" id="IPR042100">
    <property type="entry name" value="Bug_dom1"/>
</dbReference>
<evidence type="ECO:0000256" key="2">
    <source>
        <dbReference type="SAM" id="SignalP"/>
    </source>
</evidence>
<dbReference type="Gene3D" id="3.40.190.150">
    <property type="entry name" value="Bordetella uptake gene, domain 1"/>
    <property type="match status" value="1"/>
</dbReference>